<dbReference type="InterPro" id="IPR051170">
    <property type="entry name" value="Neural/epithelial_adhesion"/>
</dbReference>
<reference evidence="12" key="1">
    <citation type="submission" date="2025-08" db="UniProtKB">
        <authorList>
            <consortium name="Ensembl"/>
        </authorList>
    </citation>
    <scope>IDENTIFICATION</scope>
</reference>
<sequence length="204" mass="23031">MINHRVELPCKASGYPTPKYRWLKDNSPLEPDSRFRQTISGLLIESTQPSDSGTYVCEVWNSYGNAEVVGHLYIKLLQFPRKVKGSVGSKVSLSCSVSGSDEYELSWYRNGEIIYPGNNVRFTGLNRENLIMEGMSKSDGGAYQCFARKGKMSAQDFVQVILEGKIISPHLIPLILFKCLVFQFFMVRSSVLLQCVCSLFFVLF</sequence>
<dbReference type="SMART" id="SM00406">
    <property type="entry name" value="IGv"/>
    <property type="match status" value="2"/>
</dbReference>
<dbReference type="PROSITE" id="PS50835">
    <property type="entry name" value="IG_LIKE"/>
    <property type="match status" value="2"/>
</dbReference>
<feature type="transmembrane region" description="Helical" evidence="10">
    <location>
        <begin position="180"/>
        <end position="203"/>
    </location>
</feature>
<evidence type="ECO:0000256" key="10">
    <source>
        <dbReference type="SAM" id="Phobius"/>
    </source>
</evidence>
<dbReference type="PANTHER" id="PTHR12231">
    <property type="entry name" value="CTX-RELATED TYPE I TRANSMEMBRANE PROTEIN"/>
    <property type="match status" value="1"/>
</dbReference>
<dbReference type="Proteomes" id="UP000694383">
    <property type="component" value="Unplaced"/>
</dbReference>
<dbReference type="SMART" id="SM00409">
    <property type="entry name" value="IG"/>
    <property type="match status" value="2"/>
</dbReference>
<reference evidence="12" key="2">
    <citation type="submission" date="2025-09" db="UniProtKB">
        <authorList>
            <consortium name="Ensembl"/>
        </authorList>
    </citation>
    <scope>IDENTIFICATION</scope>
</reference>
<dbReference type="GO" id="GO:0007155">
    <property type="term" value="P:cell adhesion"/>
    <property type="evidence" value="ECO:0007669"/>
    <property type="project" value="UniProtKB-KW"/>
</dbReference>
<dbReference type="InterPro" id="IPR003599">
    <property type="entry name" value="Ig_sub"/>
</dbReference>
<dbReference type="FunFam" id="2.60.40.10:FF:000017">
    <property type="entry name" value="Down syndrome cell adhesion molecule b"/>
    <property type="match status" value="1"/>
</dbReference>
<dbReference type="InterPro" id="IPR013783">
    <property type="entry name" value="Ig-like_fold"/>
</dbReference>
<dbReference type="Ensembl" id="ENSOSIT00000030033.1">
    <property type="protein sequence ID" value="ENSOSIP00000028495.1"/>
    <property type="gene ID" value="ENSOSIG00000014829.1"/>
</dbReference>
<evidence type="ECO:0000256" key="2">
    <source>
        <dbReference type="ARBA" id="ARBA00022692"/>
    </source>
</evidence>
<dbReference type="Pfam" id="PF07679">
    <property type="entry name" value="I-set"/>
    <property type="match status" value="2"/>
</dbReference>
<dbReference type="InterPro" id="IPR036179">
    <property type="entry name" value="Ig-like_dom_sf"/>
</dbReference>
<evidence type="ECO:0000256" key="6">
    <source>
        <dbReference type="ARBA" id="ARBA00022989"/>
    </source>
</evidence>
<evidence type="ECO:0000256" key="8">
    <source>
        <dbReference type="ARBA" id="ARBA00023157"/>
    </source>
</evidence>
<feature type="domain" description="Ig-like" evidence="11">
    <location>
        <begin position="74"/>
        <end position="161"/>
    </location>
</feature>
<keyword evidence="4" id="KW-0677">Repeat</keyword>
<evidence type="ECO:0000259" key="11">
    <source>
        <dbReference type="PROSITE" id="PS50835"/>
    </source>
</evidence>
<dbReference type="GO" id="GO:0016020">
    <property type="term" value="C:membrane"/>
    <property type="evidence" value="ECO:0007669"/>
    <property type="project" value="UniProtKB-SubCell"/>
</dbReference>
<evidence type="ECO:0000256" key="1">
    <source>
        <dbReference type="ARBA" id="ARBA00004167"/>
    </source>
</evidence>
<comment type="subcellular location">
    <subcellularLocation>
        <location evidence="1">Membrane</location>
        <topology evidence="1">Single-pass membrane protein</topology>
    </subcellularLocation>
</comment>
<keyword evidence="5" id="KW-0130">Cell adhesion</keyword>
<evidence type="ECO:0000256" key="3">
    <source>
        <dbReference type="ARBA" id="ARBA00022729"/>
    </source>
</evidence>
<keyword evidence="8" id="KW-1015">Disulfide bond</keyword>
<keyword evidence="13" id="KW-1185">Reference proteome</keyword>
<dbReference type="InterPro" id="IPR003598">
    <property type="entry name" value="Ig_sub2"/>
</dbReference>
<evidence type="ECO:0000256" key="9">
    <source>
        <dbReference type="ARBA" id="ARBA00023319"/>
    </source>
</evidence>
<dbReference type="InterPro" id="IPR013098">
    <property type="entry name" value="Ig_I-set"/>
</dbReference>
<evidence type="ECO:0000256" key="5">
    <source>
        <dbReference type="ARBA" id="ARBA00022889"/>
    </source>
</evidence>
<keyword evidence="9" id="KW-0393">Immunoglobulin domain</keyword>
<keyword evidence="6 10" id="KW-1133">Transmembrane helix</keyword>
<name>A0A8C8DT59_9TELE</name>
<feature type="domain" description="Ig-like" evidence="11">
    <location>
        <begin position="1"/>
        <end position="69"/>
    </location>
</feature>
<dbReference type="SMART" id="SM00408">
    <property type="entry name" value="IGc2"/>
    <property type="match status" value="2"/>
</dbReference>
<evidence type="ECO:0000256" key="4">
    <source>
        <dbReference type="ARBA" id="ARBA00022737"/>
    </source>
</evidence>
<dbReference type="GO" id="GO:0043005">
    <property type="term" value="C:neuron projection"/>
    <property type="evidence" value="ECO:0007669"/>
    <property type="project" value="TreeGrafter"/>
</dbReference>
<keyword evidence="2 10" id="KW-0812">Transmembrane</keyword>
<dbReference type="SUPFAM" id="SSF48726">
    <property type="entry name" value="Immunoglobulin"/>
    <property type="match status" value="2"/>
</dbReference>
<dbReference type="CDD" id="cd00096">
    <property type="entry name" value="Ig"/>
    <property type="match status" value="1"/>
</dbReference>
<dbReference type="InterPro" id="IPR007110">
    <property type="entry name" value="Ig-like_dom"/>
</dbReference>
<dbReference type="GeneTree" id="ENSGT00940000154678"/>
<evidence type="ECO:0000256" key="7">
    <source>
        <dbReference type="ARBA" id="ARBA00023136"/>
    </source>
</evidence>
<proteinExistence type="predicted"/>
<dbReference type="AlphaFoldDB" id="A0A8C8DT59"/>
<evidence type="ECO:0000313" key="12">
    <source>
        <dbReference type="Ensembl" id="ENSOSIP00000028495.1"/>
    </source>
</evidence>
<keyword evidence="3" id="KW-0732">Signal</keyword>
<dbReference type="Gene3D" id="2.60.40.10">
    <property type="entry name" value="Immunoglobulins"/>
    <property type="match status" value="2"/>
</dbReference>
<dbReference type="FunFam" id="2.60.40.10:FF:000401">
    <property type="entry name" value="Down syndrome cell adhesion molecule"/>
    <property type="match status" value="1"/>
</dbReference>
<accession>A0A8C8DT59</accession>
<protein>
    <recommendedName>
        <fullName evidence="11">Ig-like domain-containing protein</fullName>
    </recommendedName>
</protein>
<dbReference type="PANTHER" id="PTHR12231:SF219">
    <property type="entry name" value="TRANSMEMBRANE AND IMMUNOGLOBULIN DOMAIN-CONTAINING PROTEIN 1"/>
    <property type="match status" value="1"/>
</dbReference>
<evidence type="ECO:0000313" key="13">
    <source>
        <dbReference type="Proteomes" id="UP000694383"/>
    </source>
</evidence>
<dbReference type="InterPro" id="IPR013106">
    <property type="entry name" value="Ig_V-set"/>
</dbReference>
<organism evidence="12 13">
    <name type="scientific">Oryzias sinensis</name>
    <name type="common">Chinese medaka</name>
    <dbReference type="NCBI Taxonomy" id="183150"/>
    <lineage>
        <taxon>Eukaryota</taxon>
        <taxon>Metazoa</taxon>
        <taxon>Chordata</taxon>
        <taxon>Craniata</taxon>
        <taxon>Vertebrata</taxon>
        <taxon>Euteleostomi</taxon>
        <taxon>Actinopterygii</taxon>
        <taxon>Neopterygii</taxon>
        <taxon>Teleostei</taxon>
        <taxon>Neoteleostei</taxon>
        <taxon>Acanthomorphata</taxon>
        <taxon>Ovalentaria</taxon>
        <taxon>Atherinomorphae</taxon>
        <taxon>Beloniformes</taxon>
        <taxon>Adrianichthyidae</taxon>
        <taxon>Oryziinae</taxon>
        <taxon>Oryzias</taxon>
    </lineage>
</organism>
<keyword evidence="7 10" id="KW-0472">Membrane</keyword>